<dbReference type="PANTHER" id="PTHR10799">
    <property type="entry name" value="SNF2/RAD54 HELICASE FAMILY"/>
    <property type="match status" value="1"/>
</dbReference>
<protein>
    <submittedName>
        <fullName evidence="6">Helicase</fullName>
    </submittedName>
</protein>
<keyword evidence="1" id="KW-0378">Hydrolase</keyword>
<accession>A0ABM7W9M0</accession>
<dbReference type="SMART" id="SM00490">
    <property type="entry name" value="HELICc"/>
    <property type="match status" value="1"/>
</dbReference>
<keyword evidence="6" id="KW-0547">Nucleotide-binding</keyword>
<evidence type="ECO:0000259" key="4">
    <source>
        <dbReference type="PROSITE" id="PS51192"/>
    </source>
</evidence>
<dbReference type="Pfam" id="PF00271">
    <property type="entry name" value="Helicase_C"/>
    <property type="match status" value="1"/>
</dbReference>
<keyword evidence="2" id="KW-0863">Zinc-finger</keyword>
<evidence type="ECO:0000313" key="6">
    <source>
        <dbReference type="EMBL" id="BDD87680.1"/>
    </source>
</evidence>
<organism evidence="6 7">
    <name type="scientific">Desulfofustis limnaeus</name>
    <dbReference type="NCBI Taxonomy" id="2740163"/>
    <lineage>
        <taxon>Bacteria</taxon>
        <taxon>Pseudomonadati</taxon>
        <taxon>Thermodesulfobacteriota</taxon>
        <taxon>Desulfobulbia</taxon>
        <taxon>Desulfobulbales</taxon>
        <taxon>Desulfocapsaceae</taxon>
        <taxon>Desulfofustis</taxon>
    </lineage>
</organism>
<keyword evidence="6" id="KW-0067">ATP-binding</keyword>
<feature type="domain" description="Helicase ATP-binding" evidence="4">
    <location>
        <begin position="314"/>
        <end position="473"/>
    </location>
</feature>
<dbReference type="Pfam" id="PF04434">
    <property type="entry name" value="SWIM"/>
    <property type="match status" value="2"/>
</dbReference>
<reference evidence="6 7" key="1">
    <citation type="submission" date="2022-01" db="EMBL/GenBank/DDBJ databases">
        <title>Desulfofustis limnae sp. nov., a novel mesophilic sulfate-reducing bacterium isolated from marsh soil.</title>
        <authorList>
            <person name="Watanabe M."/>
            <person name="Takahashi A."/>
            <person name="Kojima H."/>
            <person name="Fukui M."/>
        </authorList>
    </citation>
    <scope>NUCLEOTIDE SEQUENCE [LARGE SCALE GENOMIC DNA]</scope>
    <source>
        <strain evidence="6 7">PPLL</strain>
    </source>
</reference>
<dbReference type="GO" id="GO:0004386">
    <property type="term" value="F:helicase activity"/>
    <property type="evidence" value="ECO:0007669"/>
    <property type="project" value="UniProtKB-KW"/>
</dbReference>
<dbReference type="Pfam" id="PF00176">
    <property type="entry name" value="SNF2-rel_dom"/>
    <property type="match status" value="1"/>
</dbReference>
<proteinExistence type="predicted"/>
<keyword evidence="6" id="KW-0347">Helicase</keyword>
<keyword evidence="2" id="KW-0479">Metal-binding</keyword>
<dbReference type="InterPro" id="IPR007527">
    <property type="entry name" value="Znf_SWIM"/>
</dbReference>
<dbReference type="EMBL" id="AP025516">
    <property type="protein sequence ID" value="BDD87680.1"/>
    <property type="molecule type" value="Genomic_DNA"/>
</dbReference>
<dbReference type="InterPro" id="IPR000330">
    <property type="entry name" value="SNF2_N"/>
</dbReference>
<dbReference type="CDD" id="cd18793">
    <property type="entry name" value="SF2_C_SNF"/>
    <property type="match status" value="1"/>
</dbReference>
<dbReference type="InterPro" id="IPR001650">
    <property type="entry name" value="Helicase_C-like"/>
</dbReference>
<feature type="domain" description="SWIM-type" evidence="3">
    <location>
        <begin position="53"/>
        <end position="87"/>
    </location>
</feature>
<evidence type="ECO:0000313" key="7">
    <source>
        <dbReference type="Proteomes" id="UP000830055"/>
    </source>
</evidence>
<feature type="domain" description="SWIM-type" evidence="3">
    <location>
        <begin position="152"/>
        <end position="190"/>
    </location>
</feature>
<evidence type="ECO:0000256" key="1">
    <source>
        <dbReference type="ARBA" id="ARBA00022801"/>
    </source>
</evidence>
<sequence length="910" mass="102588">MHLSFEEIKRYADSSVIFKRGERLQQHGAYRLISESPGNDRFIFEVDGSYGVYQTEIQLNGGIDTSCTCPYPGKGCKHAIATLLELLDRQSQATKDQADSLQFTSDYLTDEEIRDIALADREKRSKHEAFTVLLGDMFKGDHLLNTAKGRQYQVTLHDPAAGIGHCSCLDFHFNQLGTCKHLLFLREFIKKKKGFTKRLARETFPYVDIFWESAAGRPRLYHELTDEQLGPELSALLAELFDDAGLFRADSIVAFAAYLQRLENHQRVRIQEPVFRKLSGAVMDDELRQAASGPPIDLSRCLKIQPYAYQQEGIRFGLYKKAVLIGDEMGLGKTLQAIALSVLKKQLFGFTKVLVVTLSSLKQQWQREIERFSDEQACIVAGPAKQRQQCYFHAPGLFKITNYEAVLRDVTIISRFKPDLIILDEAQRIKNFETKTAEAVKRLPRQHAIVLTGTPLENRLEDLYSLVQFLDPDLLTPLWRFAADHFLISRRKKGDIQGYKNLDQVRNRLRPLVIRRRKEEVLDQLPEVIVNDYFIDLAEEQAEIHAGFSRILLPLLAKKFLTQIDLRRIQVLLLKMRQVCNSTYLIDRKTNISPKLSELATILDELVVQNGRKVVIFSEWTTMNMLIGKQLSRAAIPFVELSGRVPTEKRQALIDAFNNDPSCKVFLSSDAGGTGLNLQAADCVINFELPWNPAKINQRVGRVNRIGQKSTSINVINLIAKFSIEERIMAGIKLKQDLFDGVFADGSNEVVFSREKRQELVNSLRKLMGEEPSLPVVAEPLPAEELAEDTPYFRNPEILADHLDFAAEEGEALVVGEPLEVAEPLSVAAPEASEAPIEQSAQTMEDVLNQGMGFLSGLLEMATGQKLTAAEGSPKMVHLDQKTGEVTLKFTLPGFAQKSDPRTRADKRGP</sequence>
<evidence type="ECO:0000256" key="2">
    <source>
        <dbReference type="PROSITE-ProRule" id="PRU00325"/>
    </source>
</evidence>
<dbReference type="Proteomes" id="UP000830055">
    <property type="component" value="Chromosome"/>
</dbReference>
<gene>
    <name evidence="6" type="ORF">DPPLL_20450</name>
</gene>
<dbReference type="PROSITE" id="PS50966">
    <property type="entry name" value="ZF_SWIM"/>
    <property type="match status" value="2"/>
</dbReference>
<dbReference type="InterPro" id="IPR014001">
    <property type="entry name" value="Helicase_ATP-bd"/>
</dbReference>
<dbReference type="RefSeq" id="WP_284151097.1">
    <property type="nucleotide sequence ID" value="NZ_AP025516.1"/>
</dbReference>
<dbReference type="Gene3D" id="3.40.50.300">
    <property type="entry name" value="P-loop containing nucleotide triphosphate hydrolases"/>
    <property type="match status" value="1"/>
</dbReference>
<dbReference type="SUPFAM" id="SSF52540">
    <property type="entry name" value="P-loop containing nucleoside triphosphate hydrolases"/>
    <property type="match status" value="2"/>
</dbReference>
<dbReference type="SMART" id="SM00487">
    <property type="entry name" value="DEXDc"/>
    <property type="match status" value="1"/>
</dbReference>
<keyword evidence="7" id="KW-1185">Reference proteome</keyword>
<dbReference type="InterPro" id="IPR027417">
    <property type="entry name" value="P-loop_NTPase"/>
</dbReference>
<dbReference type="InterPro" id="IPR038718">
    <property type="entry name" value="SNF2-like_sf"/>
</dbReference>
<dbReference type="InterPro" id="IPR049730">
    <property type="entry name" value="SNF2/RAD54-like_C"/>
</dbReference>
<name>A0ABM7W9M0_9BACT</name>
<evidence type="ECO:0000259" key="3">
    <source>
        <dbReference type="PROSITE" id="PS50966"/>
    </source>
</evidence>
<dbReference type="Gene3D" id="3.40.50.10810">
    <property type="entry name" value="Tandem AAA-ATPase domain"/>
    <property type="match status" value="1"/>
</dbReference>
<dbReference type="CDD" id="cd17919">
    <property type="entry name" value="DEXHc_Snf"/>
    <property type="match status" value="1"/>
</dbReference>
<dbReference type="PROSITE" id="PS51192">
    <property type="entry name" value="HELICASE_ATP_BIND_1"/>
    <property type="match status" value="1"/>
</dbReference>
<dbReference type="PROSITE" id="PS51194">
    <property type="entry name" value="HELICASE_CTER"/>
    <property type="match status" value="1"/>
</dbReference>
<keyword evidence="2" id="KW-0862">Zinc</keyword>
<feature type="domain" description="Helicase C-terminal" evidence="5">
    <location>
        <begin position="602"/>
        <end position="768"/>
    </location>
</feature>
<evidence type="ECO:0000259" key="5">
    <source>
        <dbReference type="PROSITE" id="PS51194"/>
    </source>
</evidence>